<feature type="transmembrane region" description="Helical" evidence="2">
    <location>
        <begin position="577"/>
        <end position="599"/>
    </location>
</feature>
<gene>
    <name evidence="3" type="ORF">IWX46DRAFT_583439</name>
</gene>
<accession>A0ABR1LTN5</accession>
<name>A0ABR1LTN5_9PEZI</name>
<proteinExistence type="predicted"/>
<protein>
    <submittedName>
        <fullName evidence="3">Uncharacterized protein</fullName>
    </submittedName>
</protein>
<dbReference type="Proteomes" id="UP001365128">
    <property type="component" value="Unassembled WGS sequence"/>
</dbReference>
<keyword evidence="2" id="KW-0812">Transmembrane</keyword>
<comment type="caution">
    <text evidence="3">The sequence shown here is derived from an EMBL/GenBank/DDBJ whole genome shotgun (WGS) entry which is preliminary data.</text>
</comment>
<keyword evidence="2" id="KW-1133">Transmembrane helix</keyword>
<feature type="compositionally biased region" description="Polar residues" evidence="1">
    <location>
        <begin position="10"/>
        <end position="28"/>
    </location>
</feature>
<dbReference type="EMBL" id="JBBPDW010000032">
    <property type="protein sequence ID" value="KAK7537901.1"/>
    <property type="molecule type" value="Genomic_DNA"/>
</dbReference>
<sequence length="676" mass="75118">MSASKLRVPSSYSLVSTRSPSPAPSSIGSVPAAPSFEDTELEILPLNRSKRLESPKDEGLWLPTILALSVHAIPFAAAITMLSINLRTTYPKTHVSATSLQYLAKALELSTQASIGTTTLAYLRKEYISSDGIPFGAITAGLQINNLSYLWSLDFFGSLSSPTFRRRRKIIFTAFVFFATLLTATVGPAIATCLIPRPMYEFGDMHINITESTLYPQLIEATNVLDECKAVNQTESITVNTGAICPSTGWDTLGQLIGQPDGEQGSYDGSSFVATSIKGHYKFKISNKNTLFTTLESNLLRRISVQLGLSRDHWFRGPSFEVSYLLSGSTWHSLAILSYLRRFSPARNQTFDETPLKATIRAPSPIAIAFCQKPDNQTHELGTLPANTTFFQFRNPYLNESSTISWSHINESGISVIALLSNWTKPGLRRHFVCPIIAGWVDSTVSITRDEYPEVSDIVWSRDPVEISKEWAHLLAPTFSNSESSVIDQLGQLPYFPAYKEQYDLGEHGYWGYLTDPLDCVLAGLVVNGMSGFISDMEFKSGTFSNQRYESSRYSLSYQVYLDGFAAYSSQGLSVRLSLAVLATYVAYTLAFIIFSIGFDRTASFAWDSMSELTALALLSKPPEKALKNTRAGIETMELFKQQVHIRVVENDNLELVFKEEDRDRPTESVVMNKKY</sequence>
<keyword evidence="2" id="KW-0472">Membrane</keyword>
<evidence type="ECO:0000313" key="4">
    <source>
        <dbReference type="Proteomes" id="UP001365128"/>
    </source>
</evidence>
<evidence type="ECO:0000256" key="1">
    <source>
        <dbReference type="SAM" id="MobiDB-lite"/>
    </source>
</evidence>
<keyword evidence="4" id="KW-1185">Reference proteome</keyword>
<reference evidence="3 4" key="1">
    <citation type="submission" date="2024-04" db="EMBL/GenBank/DDBJ databases">
        <title>Phyllosticta paracitricarpa is synonymous to the EU quarantine fungus P. citricarpa based on phylogenomic analyses.</title>
        <authorList>
            <consortium name="Lawrence Berkeley National Laboratory"/>
            <person name="Van Ingen-Buijs V.A."/>
            <person name="Van Westerhoven A.C."/>
            <person name="Haridas S."/>
            <person name="Skiadas P."/>
            <person name="Martin F."/>
            <person name="Groenewald J.Z."/>
            <person name="Crous P.W."/>
            <person name="Seidl M.F."/>
        </authorList>
    </citation>
    <scope>NUCLEOTIDE SEQUENCE [LARGE SCALE GENOMIC DNA]</scope>
    <source>
        <strain evidence="3 4">CBS 122670</strain>
    </source>
</reference>
<evidence type="ECO:0000256" key="2">
    <source>
        <dbReference type="SAM" id="Phobius"/>
    </source>
</evidence>
<organism evidence="3 4">
    <name type="scientific">Phyllosticta citricarpa</name>
    <dbReference type="NCBI Taxonomy" id="55181"/>
    <lineage>
        <taxon>Eukaryota</taxon>
        <taxon>Fungi</taxon>
        <taxon>Dikarya</taxon>
        <taxon>Ascomycota</taxon>
        <taxon>Pezizomycotina</taxon>
        <taxon>Dothideomycetes</taxon>
        <taxon>Dothideomycetes incertae sedis</taxon>
        <taxon>Botryosphaeriales</taxon>
        <taxon>Phyllostictaceae</taxon>
        <taxon>Phyllosticta</taxon>
    </lineage>
</organism>
<feature type="transmembrane region" description="Helical" evidence="2">
    <location>
        <begin position="170"/>
        <end position="191"/>
    </location>
</feature>
<feature type="transmembrane region" description="Helical" evidence="2">
    <location>
        <begin position="60"/>
        <end position="84"/>
    </location>
</feature>
<evidence type="ECO:0000313" key="3">
    <source>
        <dbReference type="EMBL" id="KAK7537901.1"/>
    </source>
</evidence>
<feature type="region of interest" description="Disordered" evidence="1">
    <location>
        <begin position="1"/>
        <end position="33"/>
    </location>
</feature>